<gene>
    <name evidence="1" type="ORF">BJ138DRAFT_1088773</name>
</gene>
<evidence type="ECO:0000313" key="2">
    <source>
        <dbReference type="Proteomes" id="UP000790377"/>
    </source>
</evidence>
<name>A0ACB8A964_9AGAM</name>
<protein>
    <submittedName>
        <fullName evidence="1">Uncharacterized protein</fullName>
    </submittedName>
</protein>
<accession>A0ACB8A964</accession>
<proteinExistence type="predicted"/>
<reference evidence="1" key="1">
    <citation type="journal article" date="2021" name="New Phytol.">
        <title>Evolutionary innovations through gain and loss of genes in the ectomycorrhizal Boletales.</title>
        <authorList>
            <person name="Wu G."/>
            <person name="Miyauchi S."/>
            <person name="Morin E."/>
            <person name="Kuo A."/>
            <person name="Drula E."/>
            <person name="Varga T."/>
            <person name="Kohler A."/>
            <person name="Feng B."/>
            <person name="Cao Y."/>
            <person name="Lipzen A."/>
            <person name="Daum C."/>
            <person name="Hundley H."/>
            <person name="Pangilinan J."/>
            <person name="Johnson J."/>
            <person name="Barry K."/>
            <person name="LaButti K."/>
            <person name="Ng V."/>
            <person name="Ahrendt S."/>
            <person name="Min B."/>
            <person name="Choi I.G."/>
            <person name="Park H."/>
            <person name="Plett J.M."/>
            <person name="Magnuson J."/>
            <person name="Spatafora J.W."/>
            <person name="Nagy L.G."/>
            <person name="Henrissat B."/>
            <person name="Grigoriev I.V."/>
            <person name="Yang Z.L."/>
            <person name="Xu J."/>
            <person name="Martin F.M."/>
        </authorList>
    </citation>
    <scope>NUCLEOTIDE SEQUENCE</scope>
    <source>
        <strain evidence="1">ATCC 28755</strain>
    </source>
</reference>
<comment type="caution">
    <text evidence="1">The sequence shown here is derived from an EMBL/GenBank/DDBJ whole genome shotgun (WGS) entry which is preliminary data.</text>
</comment>
<evidence type="ECO:0000313" key="1">
    <source>
        <dbReference type="EMBL" id="KAH7909830.1"/>
    </source>
</evidence>
<sequence>MSAKHIEIAGQDIIWSITFTDANHIVARDNLVGIRRWSIVDGQQKGPIMQTSSAAIATALSPDGQRIVTGDWGNKVIVWNAATHAKVLEFTEHAGSVNGVDVSSDSTRVVSGSSDRTVRIFSITSGARLISPLLHDAVVAAVKFSPDGNQLATATFQHPTVRVYNARTGDRLFDIPVQVTGFPIAPFVWSPDGQKLFASSPGRASYTPSTSEQWSIIHNTNSQPSVATNGRFIACYAGSTLWFWDSISHEQIGNVIQHNAEIRSIALSPDERYLACGNGTKITVYSLRNILPPHYFNDATNNRPPAPHFPNGTYRIKSNTGNAYLAAQQAGNVTVVAKPSDAQIWTISHVGNGAFGIMGPNNASLSVGNANALVCVPNGRPTTWTIEPRGIPYVIGNVANTTVIRLNQNRVSQFTFCCWWSFSNILLRSRFSLATTMSTNVGSSNVLRLKSSQRPDQTGTLLIWKWAKVR</sequence>
<dbReference type="Proteomes" id="UP000790377">
    <property type="component" value="Unassembled WGS sequence"/>
</dbReference>
<organism evidence="1 2">
    <name type="scientific">Hygrophoropsis aurantiaca</name>
    <dbReference type="NCBI Taxonomy" id="72124"/>
    <lineage>
        <taxon>Eukaryota</taxon>
        <taxon>Fungi</taxon>
        <taxon>Dikarya</taxon>
        <taxon>Basidiomycota</taxon>
        <taxon>Agaricomycotina</taxon>
        <taxon>Agaricomycetes</taxon>
        <taxon>Agaricomycetidae</taxon>
        <taxon>Boletales</taxon>
        <taxon>Coniophorineae</taxon>
        <taxon>Hygrophoropsidaceae</taxon>
        <taxon>Hygrophoropsis</taxon>
    </lineage>
</organism>
<keyword evidence="2" id="KW-1185">Reference proteome</keyword>
<dbReference type="EMBL" id="MU267739">
    <property type="protein sequence ID" value="KAH7909830.1"/>
    <property type="molecule type" value="Genomic_DNA"/>
</dbReference>